<dbReference type="AlphaFoldDB" id="A0A9P0NC46"/>
<evidence type="ECO:0000313" key="2">
    <source>
        <dbReference type="Proteomes" id="UP001154329"/>
    </source>
</evidence>
<reference evidence="1" key="1">
    <citation type="submission" date="2022-02" db="EMBL/GenBank/DDBJ databases">
        <authorList>
            <person name="King R."/>
        </authorList>
    </citation>
    <scope>NUCLEOTIDE SEQUENCE</scope>
</reference>
<name>A0A9P0NC46_APHGO</name>
<gene>
    <name evidence="1" type="ORF">APHIGO_LOCUS1511</name>
</gene>
<dbReference type="EMBL" id="OU899034">
    <property type="protein sequence ID" value="CAH1711222.1"/>
    <property type="molecule type" value="Genomic_DNA"/>
</dbReference>
<protein>
    <submittedName>
        <fullName evidence="1">Uncharacterized protein</fullName>
    </submittedName>
</protein>
<dbReference type="Proteomes" id="UP001154329">
    <property type="component" value="Chromosome 1"/>
</dbReference>
<sequence length="137" mass="16056">MVVFVIGTRSARQNGQDEGTHTRYHYTRAHTHAQLLYIRQWQKQQQQQQWRARCAIRHICEKSPGGLIYYTNIIIAHTYEKYYRPSCRRCILYIYRYGKKGRPKSITCPGGARSPSRSIISCACVCVFIYLATTIYI</sequence>
<organism evidence="1 2">
    <name type="scientific">Aphis gossypii</name>
    <name type="common">Cotton aphid</name>
    <dbReference type="NCBI Taxonomy" id="80765"/>
    <lineage>
        <taxon>Eukaryota</taxon>
        <taxon>Metazoa</taxon>
        <taxon>Ecdysozoa</taxon>
        <taxon>Arthropoda</taxon>
        <taxon>Hexapoda</taxon>
        <taxon>Insecta</taxon>
        <taxon>Pterygota</taxon>
        <taxon>Neoptera</taxon>
        <taxon>Paraneoptera</taxon>
        <taxon>Hemiptera</taxon>
        <taxon>Sternorrhyncha</taxon>
        <taxon>Aphidomorpha</taxon>
        <taxon>Aphidoidea</taxon>
        <taxon>Aphididae</taxon>
        <taxon>Aphidini</taxon>
        <taxon>Aphis</taxon>
        <taxon>Aphis</taxon>
    </lineage>
</organism>
<proteinExistence type="predicted"/>
<reference evidence="1" key="2">
    <citation type="submission" date="2022-10" db="EMBL/GenBank/DDBJ databases">
        <authorList>
            <consortium name="ENA_rothamsted_submissions"/>
            <consortium name="culmorum"/>
            <person name="King R."/>
        </authorList>
    </citation>
    <scope>NUCLEOTIDE SEQUENCE</scope>
</reference>
<evidence type="ECO:0000313" key="1">
    <source>
        <dbReference type="EMBL" id="CAH1711222.1"/>
    </source>
</evidence>
<keyword evidence="2" id="KW-1185">Reference proteome</keyword>
<accession>A0A9P0NC46</accession>